<dbReference type="PANTHER" id="PTHR36926:SF1">
    <property type="entry name" value="COLICIN V PRODUCTION PROTEIN"/>
    <property type="match status" value="1"/>
</dbReference>
<keyword evidence="3 6" id="KW-1133">Transmembrane helix</keyword>
<dbReference type="Pfam" id="PF02674">
    <property type="entry name" value="Colicin_V"/>
    <property type="match status" value="1"/>
</dbReference>
<evidence type="ECO:0000256" key="2">
    <source>
        <dbReference type="ARBA" id="ARBA00022692"/>
    </source>
</evidence>
<dbReference type="EMBL" id="JBHRTR010000003">
    <property type="protein sequence ID" value="MFC3225680.1"/>
    <property type="molecule type" value="Genomic_DNA"/>
</dbReference>
<dbReference type="InterPro" id="IPR003825">
    <property type="entry name" value="Colicin-V_CvpA"/>
</dbReference>
<gene>
    <name evidence="7" type="ORF">ACFOGJ_00455</name>
</gene>
<dbReference type="InterPro" id="IPR052719">
    <property type="entry name" value="CvpA-like"/>
</dbReference>
<feature type="transmembrane region" description="Helical" evidence="6">
    <location>
        <begin position="108"/>
        <end position="129"/>
    </location>
</feature>
<protein>
    <submittedName>
        <fullName evidence="7">CvpA family protein</fullName>
    </submittedName>
</protein>
<feature type="region of interest" description="Disordered" evidence="5">
    <location>
        <begin position="181"/>
        <end position="242"/>
    </location>
</feature>
<keyword evidence="4 6" id="KW-0472">Membrane</keyword>
<dbReference type="PANTHER" id="PTHR36926">
    <property type="entry name" value="COLICIN V PRODUCTION PROTEIN"/>
    <property type="match status" value="1"/>
</dbReference>
<organism evidence="7 8">
    <name type="scientific">Marinibaculum pumilum</name>
    <dbReference type="NCBI Taxonomy" id="1766165"/>
    <lineage>
        <taxon>Bacteria</taxon>
        <taxon>Pseudomonadati</taxon>
        <taxon>Pseudomonadota</taxon>
        <taxon>Alphaproteobacteria</taxon>
        <taxon>Rhodospirillales</taxon>
        <taxon>Rhodospirillaceae</taxon>
        <taxon>Marinibaculum</taxon>
    </lineage>
</organism>
<accession>A0ABV7KTS7</accession>
<proteinExistence type="predicted"/>
<keyword evidence="2 6" id="KW-0812">Transmembrane</keyword>
<sequence>MDSLPISPVDIGVLVLLLISGLLAFSRGFVHEALAVAGWVGAALAVLFLLPYVSPYLRENISNIWLADGIGAAVIFIVALMLFSLIAHRVASAVQDSALGPVDRSLGFVFGLVRGAAIVCVAYLIYAWMVPPAEFPPWLREARSLPVAQAGGAFLLDLVPGAADAAPHLREPELRIGLDDLLPQRGAPAPDSARQPDAGGTAPGAGTTGSGTADDPAGYDRRSRQQLENLIGTQGEGAPAKD</sequence>
<dbReference type="RefSeq" id="WP_379897414.1">
    <property type="nucleotide sequence ID" value="NZ_JBHRTR010000003.1"/>
</dbReference>
<evidence type="ECO:0000256" key="5">
    <source>
        <dbReference type="SAM" id="MobiDB-lite"/>
    </source>
</evidence>
<evidence type="ECO:0000256" key="1">
    <source>
        <dbReference type="ARBA" id="ARBA00004141"/>
    </source>
</evidence>
<feature type="transmembrane region" description="Helical" evidence="6">
    <location>
        <begin position="6"/>
        <end position="26"/>
    </location>
</feature>
<evidence type="ECO:0000256" key="3">
    <source>
        <dbReference type="ARBA" id="ARBA00022989"/>
    </source>
</evidence>
<dbReference type="Proteomes" id="UP001595528">
    <property type="component" value="Unassembled WGS sequence"/>
</dbReference>
<name>A0ABV7KTS7_9PROT</name>
<evidence type="ECO:0000256" key="6">
    <source>
        <dbReference type="SAM" id="Phobius"/>
    </source>
</evidence>
<comment type="subcellular location">
    <subcellularLocation>
        <location evidence="1">Membrane</location>
        <topology evidence="1">Multi-pass membrane protein</topology>
    </subcellularLocation>
</comment>
<evidence type="ECO:0000313" key="7">
    <source>
        <dbReference type="EMBL" id="MFC3225680.1"/>
    </source>
</evidence>
<feature type="transmembrane region" description="Helical" evidence="6">
    <location>
        <begin position="64"/>
        <end position="87"/>
    </location>
</feature>
<comment type="caution">
    <text evidence="7">The sequence shown here is derived from an EMBL/GenBank/DDBJ whole genome shotgun (WGS) entry which is preliminary data.</text>
</comment>
<evidence type="ECO:0000256" key="4">
    <source>
        <dbReference type="ARBA" id="ARBA00023136"/>
    </source>
</evidence>
<evidence type="ECO:0000313" key="8">
    <source>
        <dbReference type="Proteomes" id="UP001595528"/>
    </source>
</evidence>
<keyword evidence="8" id="KW-1185">Reference proteome</keyword>
<feature type="transmembrane region" description="Helical" evidence="6">
    <location>
        <begin position="33"/>
        <end position="52"/>
    </location>
</feature>
<reference evidence="8" key="1">
    <citation type="journal article" date="2019" name="Int. J. Syst. Evol. Microbiol.">
        <title>The Global Catalogue of Microorganisms (GCM) 10K type strain sequencing project: providing services to taxonomists for standard genome sequencing and annotation.</title>
        <authorList>
            <consortium name="The Broad Institute Genomics Platform"/>
            <consortium name="The Broad Institute Genome Sequencing Center for Infectious Disease"/>
            <person name="Wu L."/>
            <person name="Ma J."/>
        </authorList>
    </citation>
    <scope>NUCLEOTIDE SEQUENCE [LARGE SCALE GENOMIC DNA]</scope>
    <source>
        <strain evidence="8">KCTC 42964</strain>
    </source>
</reference>